<comment type="caution">
    <text evidence="1">The sequence shown here is derived from an EMBL/GenBank/DDBJ whole genome shotgun (WGS) entry which is preliminary data.</text>
</comment>
<organism evidence="1 2">
    <name type="scientific">Hibiscus sabdariffa</name>
    <name type="common">roselle</name>
    <dbReference type="NCBI Taxonomy" id="183260"/>
    <lineage>
        <taxon>Eukaryota</taxon>
        <taxon>Viridiplantae</taxon>
        <taxon>Streptophyta</taxon>
        <taxon>Embryophyta</taxon>
        <taxon>Tracheophyta</taxon>
        <taxon>Spermatophyta</taxon>
        <taxon>Magnoliopsida</taxon>
        <taxon>eudicotyledons</taxon>
        <taxon>Gunneridae</taxon>
        <taxon>Pentapetalae</taxon>
        <taxon>rosids</taxon>
        <taxon>malvids</taxon>
        <taxon>Malvales</taxon>
        <taxon>Malvaceae</taxon>
        <taxon>Malvoideae</taxon>
        <taxon>Hibiscus</taxon>
    </lineage>
</organism>
<evidence type="ECO:0000313" key="1">
    <source>
        <dbReference type="EMBL" id="KAK8558507.1"/>
    </source>
</evidence>
<name>A0ABR2EEI7_9ROSI</name>
<proteinExistence type="predicted"/>
<accession>A0ABR2EEI7</accession>
<sequence>MVWMLYSFTSQSFVAILSEIFLITHTSTMFISFKHILAVLDDAFIIEGSFNLHQTRTAQQKWHNVLLNKNINHHFPIDGRLVESLLEKDGSGDILAETRGQG</sequence>
<gene>
    <name evidence="1" type="ORF">V6N12_041810</name>
</gene>
<keyword evidence="2" id="KW-1185">Reference proteome</keyword>
<dbReference type="Proteomes" id="UP001472677">
    <property type="component" value="Unassembled WGS sequence"/>
</dbReference>
<protein>
    <submittedName>
        <fullName evidence="1">Uncharacterized protein</fullName>
    </submittedName>
</protein>
<reference evidence="1 2" key="1">
    <citation type="journal article" date="2024" name="G3 (Bethesda)">
        <title>Genome assembly of Hibiscus sabdariffa L. provides insights into metabolisms of medicinal natural products.</title>
        <authorList>
            <person name="Kim T."/>
        </authorList>
    </citation>
    <scope>NUCLEOTIDE SEQUENCE [LARGE SCALE GENOMIC DNA]</scope>
    <source>
        <strain evidence="1">TK-2024</strain>
        <tissue evidence="1">Old leaves</tissue>
    </source>
</reference>
<evidence type="ECO:0000313" key="2">
    <source>
        <dbReference type="Proteomes" id="UP001472677"/>
    </source>
</evidence>
<dbReference type="EMBL" id="JBBPBM010000015">
    <property type="protein sequence ID" value="KAK8558507.1"/>
    <property type="molecule type" value="Genomic_DNA"/>
</dbReference>